<dbReference type="InterPro" id="IPR036388">
    <property type="entry name" value="WH-like_DNA-bd_sf"/>
</dbReference>
<keyword evidence="6" id="KW-1185">Reference proteome</keyword>
<keyword evidence="3" id="KW-0804">Transcription</keyword>
<dbReference type="FunCoup" id="D4H277">
    <property type="interactions" value="96"/>
</dbReference>
<sequence length="242" mass="27530">MKVKVEKSLQSLVQKEILRIIRDRRLGPGSQIPTESELIKLIGIGRSTLREALSNLVYQGLLYKVQGKGTFIRQLPVVVKNGIDNLFSVTEAIKAVGYTPSTSRLTMETKEPDPRIAELLDIEETDQCYYLERLRRADDMIAAYCIEVLPVQVFPSDITANDFKGSIFTILNNSGHIMSHTESTLSPVVLTPRDIPELTNPLSLFLLFEEVYYNTQGKPVCYSNDYYSADVFDFRMIRKRQL</sequence>
<dbReference type="Pfam" id="PF07702">
    <property type="entry name" value="UTRA"/>
    <property type="match status" value="1"/>
</dbReference>
<name>D4H277_DENA2</name>
<dbReference type="PRINTS" id="PR00035">
    <property type="entry name" value="HTHGNTR"/>
</dbReference>
<evidence type="ECO:0000256" key="2">
    <source>
        <dbReference type="ARBA" id="ARBA00023125"/>
    </source>
</evidence>
<dbReference type="PANTHER" id="PTHR44846">
    <property type="entry name" value="MANNOSYL-D-GLYCERATE TRANSPORT/METABOLISM SYSTEM REPRESSOR MNGR-RELATED"/>
    <property type="match status" value="1"/>
</dbReference>
<dbReference type="eggNOG" id="COG2188">
    <property type="taxonomic scope" value="Bacteria"/>
</dbReference>
<dbReference type="InterPro" id="IPR028978">
    <property type="entry name" value="Chorismate_lyase_/UTRA_dom_sf"/>
</dbReference>
<dbReference type="InParanoid" id="D4H277"/>
<evidence type="ECO:0000256" key="1">
    <source>
        <dbReference type="ARBA" id="ARBA00023015"/>
    </source>
</evidence>
<reference evidence="5 6" key="1">
    <citation type="journal article" date="2010" name="Stand. Genomic Sci.">
        <title>Complete genome sequence of Denitrovibrio acetiphilus type strain (N2460).</title>
        <authorList>
            <person name="Kiss H."/>
            <person name="Lang E."/>
            <person name="Lapidus A."/>
            <person name="Copeland A."/>
            <person name="Nolan M."/>
            <person name="Glavina Del Rio T."/>
            <person name="Chen F."/>
            <person name="Lucas S."/>
            <person name="Tice H."/>
            <person name="Cheng J.F."/>
            <person name="Han C."/>
            <person name="Goodwin L."/>
            <person name="Pitluck S."/>
            <person name="Liolios K."/>
            <person name="Pati A."/>
            <person name="Ivanova N."/>
            <person name="Mavromatis K."/>
            <person name="Chen A."/>
            <person name="Palaniappan K."/>
            <person name="Land M."/>
            <person name="Hauser L."/>
            <person name="Chang Y.J."/>
            <person name="Jeffries C.D."/>
            <person name="Detter J.C."/>
            <person name="Brettin T."/>
            <person name="Spring S."/>
            <person name="Rohde M."/>
            <person name="Goker M."/>
            <person name="Woyke T."/>
            <person name="Bristow J."/>
            <person name="Eisen J.A."/>
            <person name="Markowitz V."/>
            <person name="Hugenholtz P."/>
            <person name="Kyrpides N.C."/>
            <person name="Klenk H.P."/>
        </authorList>
    </citation>
    <scope>NUCLEOTIDE SEQUENCE [LARGE SCALE GENOMIC DNA]</scope>
    <source>
        <strain evidence="6">DSM 12809 / NBRC 114555 / N2460</strain>
    </source>
</reference>
<dbReference type="RefSeq" id="WP_013011371.1">
    <property type="nucleotide sequence ID" value="NC_013943.1"/>
</dbReference>
<accession>D4H277</accession>
<dbReference type="GO" id="GO:0003700">
    <property type="term" value="F:DNA-binding transcription factor activity"/>
    <property type="evidence" value="ECO:0007669"/>
    <property type="project" value="InterPro"/>
</dbReference>
<dbReference type="CDD" id="cd07377">
    <property type="entry name" value="WHTH_GntR"/>
    <property type="match status" value="1"/>
</dbReference>
<proteinExistence type="predicted"/>
<dbReference type="OrthoDB" id="7363114at2"/>
<dbReference type="STRING" id="522772.Dacet_2106"/>
<dbReference type="HOGENOM" id="CLU_063236_4_0_0"/>
<dbReference type="GO" id="GO:0003677">
    <property type="term" value="F:DNA binding"/>
    <property type="evidence" value="ECO:0007669"/>
    <property type="project" value="UniProtKB-KW"/>
</dbReference>
<dbReference type="InterPro" id="IPR000524">
    <property type="entry name" value="Tscrpt_reg_HTH_GntR"/>
</dbReference>
<dbReference type="Proteomes" id="UP000002012">
    <property type="component" value="Chromosome"/>
</dbReference>
<dbReference type="Pfam" id="PF00392">
    <property type="entry name" value="GntR"/>
    <property type="match status" value="1"/>
</dbReference>
<dbReference type="SMART" id="SM00345">
    <property type="entry name" value="HTH_GNTR"/>
    <property type="match status" value="1"/>
</dbReference>
<evidence type="ECO:0000259" key="4">
    <source>
        <dbReference type="PROSITE" id="PS50949"/>
    </source>
</evidence>
<evidence type="ECO:0000313" key="6">
    <source>
        <dbReference type="Proteomes" id="UP000002012"/>
    </source>
</evidence>
<dbReference type="SUPFAM" id="SSF64288">
    <property type="entry name" value="Chorismate lyase-like"/>
    <property type="match status" value="1"/>
</dbReference>
<dbReference type="Gene3D" id="1.10.10.10">
    <property type="entry name" value="Winged helix-like DNA-binding domain superfamily/Winged helix DNA-binding domain"/>
    <property type="match status" value="1"/>
</dbReference>
<evidence type="ECO:0000313" key="5">
    <source>
        <dbReference type="EMBL" id="ADD68868.1"/>
    </source>
</evidence>
<dbReference type="Gene3D" id="3.40.1410.10">
    <property type="entry name" value="Chorismate lyase-like"/>
    <property type="match status" value="1"/>
</dbReference>
<dbReference type="AlphaFoldDB" id="D4H277"/>
<dbReference type="SUPFAM" id="SSF46785">
    <property type="entry name" value="Winged helix' DNA-binding domain"/>
    <property type="match status" value="1"/>
</dbReference>
<evidence type="ECO:0000256" key="3">
    <source>
        <dbReference type="ARBA" id="ARBA00023163"/>
    </source>
</evidence>
<dbReference type="GO" id="GO:0045892">
    <property type="term" value="P:negative regulation of DNA-templated transcription"/>
    <property type="evidence" value="ECO:0007669"/>
    <property type="project" value="TreeGrafter"/>
</dbReference>
<dbReference type="PaxDb" id="522772-Dacet_2106"/>
<protein>
    <submittedName>
        <fullName evidence="5">Transcriptional regulator, GntR family</fullName>
    </submittedName>
</protein>
<dbReference type="InterPro" id="IPR050679">
    <property type="entry name" value="Bact_HTH_transcr_reg"/>
</dbReference>
<keyword evidence="1" id="KW-0805">Transcription regulation</keyword>
<organism evidence="5 6">
    <name type="scientific">Denitrovibrio acetiphilus (strain DSM 12809 / NBRC 114555 / N2460)</name>
    <dbReference type="NCBI Taxonomy" id="522772"/>
    <lineage>
        <taxon>Bacteria</taxon>
        <taxon>Pseudomonadati</taxon>
        <taxon>Deferribacterota</taxon>
        <taxon>Deferribacteres</taxon>
        <taxon>Deferribacterales</taxon>
        <taxon>Geovibrionaceae</taxon>
        <taxon>Denitrovibrio</taxon>
    </lineage>
</organism>
<feature type="domain" description="HTH gntR-type" evidence="4">
    <location>
        <begin position="7"/>
        <end position="75"/>
    </location>
</feature>
<dbReference type="InterPro" id="IPR011663">
    <property type="entry name" value="UTRA"/>
</dbReference>
<dbReference type="EMBL" id="CP001968">
    <property type="protein sequence ID" value="ADD68868.1"/>
    <property type="molecule type" value="Genomic_DNA"/>
</dbReference>
<dbReference type="InterPro" id="IPR036390">
    <property type="entry name" value="WH_DNA-bd_sf"/>
</dbReference>
<keyword evidence="2" id="KW-0238">DNA-binding</keyword>
<dbReference type="KEGG" id="dap:Dacet_2106"/>
<dbReference type="PROSITE" id="PS50949">
    <property type="entry name" value="HTH_GNTR"/>
    <property type="match status" value="1"/>
</dbReference>
<gene>
    <name evidence="5" type="ordered locus">Dacet_2106</name>
</gene>
<dbReference type="SMART" id="SM00866">
    <property type="entry name" value="UTRA"/>
    <property type="match status" value="1"/>
</dbReference>
<dbReference type="PANTHER" id="PTHR44846:SF17">
    <property type="entry name" value="GNTR-FAMILY TRANSCRIPTIONAL REGULATOR"/>
    <property type="match status" value="1"/>
</dbReference>